<name>A0ACC0UXW4_9HYPO</name>
<keyword evidence="2" id="KW-1185">Reference proteome</keyword>
<comment type="caution">
    <text evidence="1">The sequence shown here is derived from an EMBL/GenBank/DDBJ whole genome shotgun (WGS) entry which is preliminary data.</text>
</comment>
<sequence length="369" mass="42489">MANTKNKGKGKAKAKVKGKDKDKDKNNKEAEDKAHQAEPTQQSAEEEFADKGFDIRIDTAELLSKSFVEPRFNSNGSVYLVARQDFRLGDVIIRERPMTRLDRPPKPSAEDIALLRRELSVWEPMSRIMFFMLPNAWPLLDRVYSIFYTYSAHITLSHTAETQKGKGKPLYFFLITSFLEHSCHPNTTEIWDIEHNMVKKTLSDGGSGDDENETVGSKENRGILDRPPDNPWTPVFSPLFATLTDTWYFPSLDDLPFEAEEPPDSDWVMLQGTETKPVLTPRKRWFFLGEIINIRIVRPLKVDVADRWGTPATVTFFTPLDGYEFMSRLRGSKNHTITIQYAFRRHQGDNPDCIAVYDKRQVDFMQMDI</sequence>
<reference evidence="1" key="1">
    <citation type="submission" date="2022-10" db="EMBL/GenBank/DDBJ databases">
        <title>Complete Genome of Trichothecium roseum strain YXFP-22015, a Plant Pathogen Isolated from Citrus.</title>
        <authorList>
            <person name="Wang Y."/>
            <person name="Zhu L."/>
        </authorList>
    </citation>
    <scope>NUCLEOTIDE SEQUENCE</scope>
    <source>
        <strain evidence="1">YXFP-22015</strain>
    </source>
</reference>
<proteinExistence type="predicted"/>
<dbReference type="EMBL" id="CM047945">
    <property type="protein sequence ID" value="KAI9898068.1"/>
    <property type="molecule type" value="Genomic_DNA"/>
</dbReference>
<gene>
    <name evidence="1" type="ORF">N3K66_006428</name>
</gene>
<accession>A0ACC0UXW4</accession>
<protein>
    <submittedName>
        <fullName evidence="1">Uncharacterized protein</fullName>
    </submittedName>
</protein>
<evidence type="ECO:0000313" key="1">
    <source>
        <dbReference type="EMBL" id="KAI9898068.1"/>
    </source>
</evidence>
<dbReference type="Proteomes" id="UP001163324">
    <property type="component" value="Chromosome 6"/>
</dbReference>
<evidence type="ECO:0000313" key="2">
    <source>
        <dbReference type="Proteomes" id="UP001163324"/>
    </source>
</evidence>
<organism evidence="1 2">
    <name type="scientific">Trichothecium roseum</name>
    <dbReference type="NCBI Taxonomy" id="47278"/>
    <lineage>
        <taxon>Eukaryota</taxon>
        <taxon>Fungi</taxon>
        <taxon>Dikarya</taxon>
        <taxon>Ascomycota</taxon>
        <taxon>Pezizomycotina</taxon>
        <taxon>Sordariomycetes</taxon>
        <taxon>Hypocreomycetidae</taxon>
        <taxon>Hypocreales</taxon>
        <taxon>Hypocreales incertae sedis</taxon>
        <taxon>Trichothecium</taxon>
    </lineage>
</organism>